<proteinExistence type="predicted"/>
<sequence>AAAGEAVQRGGEREAVQAGRRRWARAGRQSG</sequence>
<feature type="region of interest" description="Disordered" evidence="1">
    <location>
        <begin position="1"/>
        <end position="31"/>
    </location>
</feature>
<feature type="non-terminal residue" evidence="2">
    <location>
        <position position="31"/>
    </location>
</feature>
<dbReference type="AlphaFoldDB" id="A0A6J4J9K7"/>
<dbReference type="EMBL" id="CADCTG010000237">
    <property type="protein sequence ID" value="CAA9271622.1"/>
    <property type="molecule type" value="Genomic_DNA"/>
</dbReference>
<gene>
    <name evidence="2" type="ORF">AVDCRST_MAG08-3228</name>
</gene>
<protein>
    <submittedName>
        <fullName evidence="2">Uncharacterized protein</fullName>
    </submittedName>
</protein>
<evidence type="ECO:0000256" key="1">
    <source>
        <dbReference type="SAM" id="MobiDB-lite"/>
    </source>
</evidence>
<name>A0A6J4J9K7_9PROT</name>
<accession>A0A6J4J9K7</accession>
<organism evidence="2">
    <name type="scientific">uncultured Acetobacteraceae bacterium</name>
    <dbReference type="NCBI Taxonomy" id="169975"/>
    <lineage>
        <taxon>Bacteria</taxon>
        <taxon>Pseudomonadati</taxon>
        <taxon>Pseudomonadota</taxon>
        <taxon>Alphaproteobacteria</taxon>
        <taxon>Acetobacterales</taxon>
        <taxon>Acetobacteraceae</taxon>
        <taxon>environmental samples</taxon>
    </lineage>
</organism>
<reference evidence="2" key="1">
    <citation type="submission" date="2020-02" db="EMBL/GenBank/DDBJ databases">
        <authorList>
            <person name="Meier V. D."/>
        </authorList>
    </citation>
    <scope>NUCLEOTIDE SEQUENCE</scope>
    <source>
        <strain evidence="2">AVDCRST_MAG08</strain>
    </source>
</reference>
<feature type="non-terminal residue" evidence="2">
    <location>
        <position position="1"/>
    </location>
</feature>
<evidence type="ECO:0000313" key="2">
    <source>
        <dbReference type="EMBL" id="CAA9271622.1"/>
    </source>
</evidence>